<organism evidence="1 2">
    <name type="scientific">Chelatococcus asaccharovorans</name>
    <dbReference type="NCBI Taxonomy" id="28210"/>
    <lineage>
        <taxon>Bacteria</taxon>
        <taxon>Pseudomonadati</taxon>
        <taxon>Pseudomonadota</taxon>
        <taxon>Alphaproteobacteria</taxon>
        <taxon>Hyphomicrobiales</taxon>
        <taxon>Chelatococcaceae</taxon>
        <taxon>Chelatococcus</taxon>
    </lineage>
</organism>
<name>A0A2V3U266_9HYPH</name>
<dbReference type="Proteomes" id="UP000248021">
    <property type="component" value="Unassembled WGS sequence"/>
</dbReference>
<keyword evidence="2" id="KW-1185">Reference proteome</keyword>
<comment type="caution">
    <text evidence="1">The sequence shown here is derived from an EMBL/GenBank/DDBJ whole genome shotgun (WGS) entry which is preliminary data.</text>
</comment>
<gene>
    <name evidence="1" type="ORF">C7450_12250</name>
</gene>
<proteinExistence type="predicted"/>
<accession>A0A2V3U266</accession>
<dbReference type="AlphaFoldDB" id="A0A2V3U266"/>
<reference evidence="1 2" key="1">
    <citation type="submission" date="2018-05" db="EMBL/GenBank/DDBJ databases">
        <title>Genomic Encyclopedia of Type Strains, Phase IV (KMG-IV): sequencing the most valuable type-strain genomes for metagenomic binning, comparative biology and taxonomic classification.</title>
        <authorList>
            <person name="Goeker M."/>
        </authorList>
    </citation>
    <scope>NUCLEOTIDE SEQUENCE [LARGE SCALE GENOMIC DNA]</scope>
    <source>
        <strain evidence="1 2">DSM 6462</strain>
    </source>
</reference>
<dbReference type="EMBL" id="QJJK01000022">
    <property type="protein sequence ID" value="PXW50939.1"/>
    <property type="molecule type" value="Genomic_DNA"/>
</dbReference>
<protein>
    <submittedName>
        <fullName evidence="1">Uncharacterized protein</fullName>
    </submittedName>
</protein>
<evidence type="ECO:0000313" key="2">
    <source>
        <dbReference type="Proteomes" id="UP000248021"/>
    </source>
</evidence>
<evidence type="ECO:0000313" key="1">
    <source>
        <dbReference type="EMBL" id="PXW50939.1"/>
    </source>
</evidence>
<dbReference type="RefSeq" id="WP_146227612.1">
    <property type="nucleotide sequence ID" value="NZ_JAHBRY010000004.1"/>
</dbReference>
<sequence>MIEISKMLREFFMKKVIEKRRKIHKERKKSIDYYPKHLLEPASLSWEAVEQQAFTRRKYLNYYNGQQ</sequence>